<evidence type="ECO:0000256" key="1">
    <source>
        <dbReference type="ARBA" id="ARBA00023015"/>
    </source>
</evidence>
<name>A0A931BIU1_9BACT</name>
<dbReference type="AlphaFoldDB" id="A0A931BIU1"/>
<sequence length="288" mass="33032">MKAASVPVYCIDSYPDGHGQGEFYAQRLETLIASFAGIDKAHTHDFYMLLYIRQGSGTHTIDFVTYPVQPGYLFFLAPGQMHSWELSPDSTGYLLFFEAGFYLHTYPSSRLHEYPFFQPLRSHLVDLSAQEPPFPALLDQLMREAESGFDNRLEVLRGCLFVLLELAARHANHEEASAGGTLRQAQQVREFEALLEQHFRTEKTVQYYAQRLSLTPNHLNALCRQQRGHTASDLIQRRVLVEAQRLLVHAEQPVKQLAAELGFQDASYFGRFFRKRTGMTPEQFRANR</sequence>
<evidence type="ECO:0000313" key="5">
    <source>
        <dbReference type="EMBL" id="MBF9144439.1"/>
    </source>
</evidence>
<keyword evidence="3" id="KW-0804">Transcription</keyword>
<keyword evidence="2" id="KW-0238">DNA-binding</keyword>
<dbReference type="SUPFAM" id="SSF51215">
    <property type="entry name" value="Regulatory protein AraC"/>
    <property type="match status" value="1"/>
</dbReference>
<dbReference type="SMART" id="SM00342">
    <property type="entry name" value="HTH_ARAC"/>
    <property type="match status" value="1"/>
</dbReference>
<comment type="caution">
    <text evidence="5">The sequence shown here is derived from an EMBL/GenBank/DDBJ whole genome shotgun (WGS) entry which is preliminary data.</text>
</comment>
<dbReference type="PRINTS" id="PR00032">
    <property type="entry name" value="HTHARAC"/>
</dbReference>
<dbReference type="GO" id="GO:0003700">
    <property type="term" value="F:DNA-binding transcription factor activity"/>
    <property type="evidence" value="ECO:0007669"/>
    <property type="project" value="InterPro"/>
</dbReference>
<keyword evidence="6" id="KW-1185">Reference proteome</keyword>
<dbReference type="InterPro" id="IPR037923">
    <property type="entry name" value="HTH-like"/>
</dbReference>
<dbReference type="InterPro" id="IPR009057">
    <property type="entry name" value="Homeodomain-like_sf"/>
</dbReference>
<dbReference type="Gene3D" id="1.10.10.60">
    <property type="entry name" value="Homeodomain-like"/>
    <property type="match status" value="1"/>
</dbReference>
<evidence type="ECO:0000313" key="6">
    <source>
        <dbReference type="Proteomes" id="UP000645610"/>
    </source>
</evidence>
<accession>A0A931BIU1</accession>
<evidence type="ECO:0000256" key="3">
    <source>
        <dbReference type="ARBA" id="ARBA00023163"/>
    </source>
</evidence>
<dbReference type="GO" id="GO:0043565">
    <property type="term" value="F:sequence-specific DNA binding"/>
    <property type="evidence" value="ECO:0007669"/>
    <property type="project" value="InterPro"/>
</dbReference>
<keyword evidence="1" id="KW-0805">Transcription regulation</keyword>
<evidence type="ECO:0000256" key="2">
    <source>
        <dbReference type="ARBA" id="ARBA00023125"/>
    </source>
</evidence>
<dbReference type="PANTHER" id="PTHR43280">
    <property type="entry name" value="ARAC-FAMILY TRANSCRIPTIONAL REGULATOR"/>
    <property type="match status" value="1"/>
</dbReference>
<proteinExistence type="predicted"/>
<reference evidence="5 6" key="1">
    <citation type="submission" date="2020-11" db="EMBL/GenBank/DDBJ databases">
        <authorList>
            <person name="Kim M.K."/>
        </authorList>
    </citation>
    <scope>NUCLEOTIDE SEQUENCE [LARGE SCALE GENOMIC DNA]</scope>
    <source>
        <strain evidence="5 6">BT439</strain>
    </source>
</reference>
<protein>
    <submittedName>
        <fullName evidence="5">Helix-turn-helix domain-containing protein</fullName>
    </submittedName>
</protein>
<dbReference type="Gene3D" id="2.60.120.10">
    <property type="entry name" value="Jelly Rolls"/>
    <property type="match status" value="1"/>
</dbReference>
<dbReference type="SUPFAM" id="SSF46689">
    <property type="entry name" value="Homeodomain-like"/>
    <property type="match status" value="1"/>
</dbReference>
<feature type="domain" description="HTH araC/xylS-type" evidence="4">
    <location>
        <begin position="189"/>
        <end position="287"/>
    </location>
</feature>
<dbReference type="InterPro" id="IPR020449">
    <property type="entry name" value="Tscrpt_reg_AraC-type_HTH"/>
</dbReference>
<dbReference type="PANTHER" id="PTHR43280:SF32">
    <property type="entry name" value="TRANSCRIPTIONAL REGULATORY PROTEIN"/>
    <property type="match status" value="1"/>
</dbReference>
<dbReference type="InterPro" id="IPR018060">
    <property type="entry name" value="HTH_AraC"/>
</dbReference>
<dbReference type="Proteomes" id="UP000645610">
    <property type="component" value="Unassembled WGS sequence"/>
</dbReference>
<dbReference type="PROSITE" id="PS01124">
    <property type="entry name" value="HTH_ARAC_FAMILY_2"/>
    <property type="match status" value="1"/>
</dbReference>
<dbReference type="RefSeq" id="WP_196288795.1">
    <property type="nucleotide sequence ID" value="NZ_JADQDP010000008.1"/>
</dbReference>
<evidence type="ECO:0000259" key="4">
    <source>
        <dbReference type="PROSITE" id="PS01124"/>
    </source>
</evidence>
<organism evidence="5 6">
    <name type="scientific">Hymenobacter properus</name>
    <dbReference type="NCBI Taxonomy" id="2791026"/>
    <lineage>
        <taxon>Bacteria</taxon>
        <taxon>Pseudomonadati</taxon>
        <taxon>Bacteroidota</taxon>
        <taxon>Cytophagia</taxon>
        <taxon>Cytophagales</taxon>
        <taxon>Hymenobacteraceae</taxon>
        <taxon>Hymenobacter</taxon>
    </lineage>
</organism>
<dbReference type="InterPro" id="IPR003313">
    <property type="entry name" value="AraC-bd"/>
</dbReference>
<dbReference type="EMBL" id="JADQDP010000008">
    <property type="protein sequence ID" value="MBF9144439.1"/>
    <property type="molecule type" value="Genomic_DNA"/>
</dbReference>
<gene>
    <name evidence="5" type="ORF">I2I01_22540</name>
</gene>
<dbReference type="Pfam" id="PF12833">
    <property type="entry name" value="HTH_18"/>
    <property type="match status" value="1"/>
</dbReference>
<dbReference type="InterPro" id="IPR014710">
    <property type="entry name" value="RmlC-like_jellyroll"/>
</dbReference>
<dbReference type="Pfam" id="PF02311">
    <property type="entry name" value="AraC_binding"/>
    <property type="match status" value="1"/>
</dbReference>